<dbReference type="AlphaFoldDB" id="A0A7S2N2F2"/>
<reference evidence="2" key="1">
    <citation type="submission" date="2021-01" db="EMBL/GenBank/DDBJ databases">
        <authorList>
            <person name="Corre E."/>
            <person name="Pelletier E."/>
            <person name="Niang G."/>
            <person name="Scheremetjew M."/>
            <person name="Finn R."/>
            <person name="Kale V."/>
            <person name="Holt S."/>
            <person name="Cochrane G."/>
            <person name="Meng A."/>
            <person name="Brown T."/>
            <person name="Cohen L."/>
        </authorList>
    </citation>
    <scope>NUCLEOTIDE SEQUENCE</scope>
    <source>
        <strain evidence="2">UTEX LB 985</strain>
    </source>
</reference>
<accession>A0A7S2N2F2</accession>
<dbReference type="InterPro" id="IPR000421">
    <property type="entry name" value="FA58C"/>
</dbReference>
<dbReference type="Pfam" id="PF00754">
    <property type="entry name" value="F5_F8_type_C"/>
    <property type="match status" value="1"/>
</dbReference>
<dbReference type="EMBL" id="HBGU01060795">
    <property type="protein sequence ID" value="CAD9515645.1"/>
    <property type="molecule type" value="Transcribed_RNA"/>
</dbReference>
<dbReference type="PROSITE" id="PS50022">
    <property type="entry name" value="FA58C_3"/>
    <property type="match status" value="1"/>
</dbReference>
<feature type="domain" description="F5/8 type C" evidence="1">
    <location>
        <begin position="94"/>
        <end position="247"/>
    </location>
</feature>
<dbReference type="InterPro" id="IPR008979">
    <property type="entry name" value="Galactose-bd-like_sf"/>
</dbReference>
<name>A0A7S2N2F2_9EUKA</name>
<gene>
    <name evidence="2" type="ORF">CBRE1094_LOCUS33022</name>
</gene>
<protein>
    <recommendedName>
        <fullName evidence="1">F5/8 type C domain-containing protein</fullName>
    </recommendedName>
</protein>
<organism evidence="2">
    <name type="scientific">Haptolina brevifila</name>
    <dbReference type="NCBI Taxonomy" id="156173"/>
    <lineage>
        <taxon>Eukaryota</taxon>
        <taxon>Haptista</taxon>
        <taxon>Haptophyta</taxon>
        <taxon>Prymnesiophyceae</taxon>
        <taxon>Prymnesiales</taxon>
        <taxon>Prymnesiaceae</taxon>
        <taxon>Haptolina</taxon>
    </lineage>
</organism>
<dbReference type="Gene3D" id="2.60.120.260">
    <property type="entry name" value="Galactose-binding domain-like"/>
    <property type="match status" value="1"/>
</dbReference>
<evidence type="ECO:0000259" key="1">
    <source>
        <dbReference type="PROSITE" id="PS50022"/>
    </source>
</evidence>
<evidence type="ECO:0000313" key="2">
    <source>
        <dbReference type="EMBL" id="CAD9515645.1"/>
    </source>
</evidence>
<dbReference type="SUPFAM" id="SSF49785">
    <property type="entry name" value="Galactose-binding domain-like"/>
    <property type="match status" value="1"/>
</dbReference>
<sequence length="421" mass="45442">MTELNVDVSDSSGDHAFACMGICKGCTDRPWRCGDASCPLKDKPLAKVAVVYVCKGSCAAESALPTICANPGCSRKDELYEAVGLVPPDMVPIPRELSHAVKECTLDPPEEARSYSSVWKDETVGSGHARAKLDSEQAWSAKCNNEEQWMIIDAGGEKSLCGLVLSGRGRSCQNQHVTQVRIDVSSDADTWHPASGGRTFATGLKPQQEDLVGLVLFDEGPLATRYVRIRVVAWKHHISMRCGLLLRIPPGVAGRDSQPGDGGGQAAPVERRDVINTSQLPAQLPATSMPHGAPPAVPPHAEPCYAIARMPTGQCSWAGRQMAWTVEAFNGQRNTNAIAVRPGEACVIEVLCETTWRYNSSDYCPGCIVQLYYGLTDVFSTGVVERGIHGERVRNRTSFTAPMAPGVYYITQQISLQCNPG</sequence>
<dbReference type="PANTHER" id="PTHR24543">
    <property type="entry name" value="MULTICOPPER OXIDASE-RELATED"/>
    <property type="match status" value="1"/>
</dbReference>
<proteinExistence type="predicted"/>